<proteinExistence type="predicted"/>
<feature type="compositionally biased region" description="Basic and acidic residues" evidence="1">
    <location>
        <begin position="298"/>
        <end position="311"/>
    </location>
</feature>
<dbReference type="AlphaFoldDB" id="A0A7J6MTL2"/>
<gene>
    <name evidence="2" type="ORF">FOL46_003382</name>
</gene>
<organism evidence="2 3">
    <name type="scientific">Perkinsus olseni</name>
    <name type="common">Perkinsus atlanticus</name>
    <dbReference type="NCBI Taxonomy" id="32597"/>
    <lineage>
        <taxon>Eukaryota</taxon>
        <taxon>Sar</taxon>
        <taxon>Alveolata</taxon>
        <taxon>Perkinsozoa</taxon>
        <taxon>Perkinsea</taxon>
        <taxon>Perkinsida</taxon>
        <taxon>Perkinsidae</taxon>
        <taxon>Perkinsus</taxon>
    </lineage>
</organism>
<feature type="region of interest" description="Disordered" evidence="1">
    <location>
        <begin position="243"/>
        <end position="441"/>
    </location>
</feature>
<dbReference type="EMBL" id="JABANN010000022">
    <property type="protein sequence ID" value="KAF4674935.1"/>
    <property type="molecule type" value="Genomic_DNA"/>
</dbReference>
<name>A0A7J6MTL2_PEROL</name>
<evidence type="ECO:0008006" key="4">
    <source>
        <dbReference type="Google" id="ProtNLM"/>
    </source>
</evidence>
<evidence type="ECO:0000313" key="2">
    <source>
        <dbReference type="EMBL" id="KAF4674935.1"/>
    </source>
</evidence>
<protein>
    <recommendedName>
        <fullName evidence="4">WW domain-containing protein</fullName>
    </recommendedName>
</protein>
<feature type="compositionally biased region" description="Polar residues" evidence="1">
    <location>
        <begin position="279"/>
        <end position="290"/>
    </location>
</feature>
<accession>A0A7J6MTL2</accession>
<feature type="compositionally biased region" description="Polar residues" evidence="1">
    <location>
        <begin position="251"/>
        <end position="262"/>
    </location>
</feature>
<comment type="caution">
    <text evidence="2">The sequence shown here is derived from an EMBL/GenBank/DDBJ whole genome shotgun (WGS) entry which is preliminary data.</text>
</comment>
<reference evidence="2 3" key="1">
    <citation type="submission" date="2020-04" db="EMBL/GenBank/DDBJ databases">
        <title>Perkinsus olseni comparative genomics.</title>
        <authorList>
            <person name="Bogema D.R."/>
        </authorList>
    </citation>
    <scope>NUCLEOTIDE SEQUENCE [LARGE SCALE GENOMIC DNA]</scope>
    <source>
        <strain evidence="2">ATCC PRA-31</strain>
    </source>
</reference>
<evidence type="ECO:0000313" key="3">
    <source>
        <dbReference type="Proteomes" id="UP000572268"/>
    </source>
</evidence>
<dbReference type="Proteomes" id="UP000572268">
    <property type="component" value="Unassembled WGS sequence"/>
</dbReference>
<evidence type="ECO:0000256" key="1">
    <source>
        <dbReference type="SAM" id="MobiDB-lite"/>
    </source>
</evidence>
<feature type="compositionally biased region" description="Polar residues" evidence="1">
    <location>
        <begin position="336"/>
        <end position="347"/>
    </location>
</feature>
<sequence length="465" mass="51506">METGPTILRPVTIGSLDGRDWLECFDRSSNRWYHYNQRSGEVLWWNDGHHQAEQNSNLRTPYWYGDSSSSSGSEYDDEEDVLPWQCHDNSGSSVRLATIRHLDELIGAPPRETLLNFPPCDKVDIGLEIAAQTVATVRQVDPPRKSPKTDSVLEDAFENAAYFGRRAVAVVKATVKFSVDVVSGSAYFKHTLVDLERGLRRRRKVPRQREVAEALEGHRVFAIGRARSTSFPSEDNQFIATEPRTDPASLHRSQSETISSGGVPTLFEETRTLLRQGMRGSQSASVNRSLPGSVASDSSREPSDVSDHDELGEYSEYPGGQASTEAPWRHPWESRLQFSPRSGSCSDQDGYDDARRHRGGAVVPLDDEPLELTHGDGSSGWSPLTEERYAVVYQPSASEARPRSREGPVGQAGASREDDRPLATASRTLPGARPQQRRGCTPLFTADDELLYSEDASLSLFKGLS</sequence>